<gene>
    <name evidence="1" type="ORF">DCAR_0730000</name>
</gene>
<accession>A0AAF0XQ39</accession>
<reference evidence="1" key="1">
    <citation type="journal article" date="2016" name="Nat. Genet.">
        <title>A high-quality carrot genome assembly provides new insights into carotenoid accumulation and asterid genome evolution.</title>
        <authorList>
            <person name="Iorizzo M."/>
            <person name="Ellison S."/>
            <person name="Senalik D."/>
            <person name="Zeng P."/>
            <person name="Satapoomin P."/>
            <person name="Huang J."/>
            <person name="Bowman M."/>
            <person name="Iovene M."/>
            <person name="Sanseverino W."/>
            <person name="Cavagnaro P."/>
            <person name="Yildiz M."/>
            <person name="Macko-Podgorni A."/>
            <person name="Moranska E."/>
            <person name="Grzebelus E."/>
            <person name="Grzebelus D."/>
            <person name="Ashrafi H."/>
            <person name="Zheng Z."/>
            <person name="Cheng S."/>
            <person name="Spooner D."/>
            <person name="Van Deynze A."/>
            <person name="Simon P."/>
        </authorList>
    </citation>
    <scope>NUCLEOTIDE SEQUENCE</scope>
    <source>
        <tissue evidence="1">Leaf</tissue>
    </source>
</reference>
<dbReference type="EMBL" id="CP093349">
    <property type="protein sequence ID" value="WOH10531.1"/>
    <property type="molecule type" value="Genomic_DNA"/>
</dbReference>
<reference evidence="1" key="2">
    <citation type="submission" date="2022-03" db="EMBL/GenBank/DDBJ databases">
        <title>Draft title - Genomic analysis of global carrot germplasm unveils the trajectory of domestication and the origin of high carotenoid orange carrot.</title>
        <authorList>
            <person name="Iorizzo M."/>
            <person name="Ellison S."/>
            <person name="Senalik D."/>
            <person name="Macko-Podgorni A."/>
            <person name="Grzebelus D."/>
            <person name="Bostan H."/>
            <person name="Rolling W."/>
            <person name="Curaba J."/>
            <person name="Simon P."/>
        </authorList>
    </citation>
    <scope>NUCLEOTIDE SEQUENCE</scope>
    <source>
        <tissue evidence="1">Leaf</tissue>
    </source>
</reference>
<name>A0AAF0XQ39_DAUCS</name>
<keyword evidence="2" id="KW-1185">Reference proteome</keyword>
<organism evidence="1 2">
    <name type="scientific">Daucus carota subsp. sativus</name>
    <name type="common">Carrot</name>
    <dbReference type="NCBI Taxonomy" id="79200"/>
    <lineage>
        <taxon>Eukaryota</taxon>
        <taxon>Viridiplantae</taxon>
        <taxon>Streptophyta</taxon>
        <taxon>Embryophyta</taxon>
        <taxon>Tracheophyta</taxon>
        <taxon>Spermatophyta</taxon>
        <taxon>Magnoliopsida</taxon>
        <taxon>eudicotyledons</taxon>
        <taxon>Gunneridae</taxon>
        <taxon>Pentapetalae</taxon>
        <taxon>asterids</taxon>
        <taxon>campanulids</taxon>
        <taxon>Apiales</taxon>
        <taxon>Apiaceae</taxon>
        <taxon>Apioideae</taxon>
        <taxon>Scandiceae</taxon>
        <taxon>Daucinae</taxon>
        <taxon>Daucus</taxon>
        <taxon>Daucus sect. Daucus</taxon>
    </lineage>
</organism>
<protein>
    <submittedName>
        <fullName evidence="1">Uncharacterized protein</fullName>
    </submittedName>
</protein>
<dbReference type="AlphaFoldDB" id="A0AAF0XQ39"/>
<evidence type="ECO:0000313" key="1">
    <source>
        <dbReference type="EMBL" id="WOH10531.1"/>
    </source>
</evidence>
<proteinExistence type="predicted"/>
<dbReference type="Proteomes" id="UP000077755">
    <property type="component" value="Chromosome 7"/>
</dbReference>
<evidence type="ECO:0000313" key="2">
    <source>
        <dbReference type="Proteomes" id="UP000077755"/>
    </source>
</evidence>
<sequence length="135" mass="15801">MASHKSPVDRRIDIADRRIKLISRKREILGLSALESEHVTPKSSTQRYEDCIKSVELDFGKYSKKFSVFKKLIQDCKEQRITVRETEPRSENLFLHHPKLYRNFCNAVLPSLYRVSTSDEVDRANQFICSLEVKL</sequence>